<evidence type="ECO:0000256" key="1">
    <source>
        <dbReference type="ARBA" id="ARBA00004123"/>
    </source>
</evidence>
<evidence type="ECO:0000256" key="3">
    <source>
        <dbReference type="ARBA" id="ARBA00023015"/>
    </source>
</evidence>
<name>A0AA41VC08_PAPNU</name>
<evidence type="ECO:0000256" key="2">
    <source>
        <dbReference type="ARBA" id="ARBA00022745"/>
    </source>
</evidence>
<sequence length="166" mass="19016">MLTLDQIKQHLFDDLYPIDHPSFQTQNSFMNLNLEPQIPSNTQHSNINFESKSQDTIPTSSSSNQNHQENNKKVLKSSSERRRIYRGVRSRPWGKFAAELKDPSKKGYKTWLGTFDTDIDAAKAYDFAAFQLKGSKAILNFPLEAGKLHTKLGETMKKKKLRLARS</sequence>
<comment type="caution">
    <text evidence="10">The sequence shown here is derived from an EMBL/GenBank/DDBJ whole genome shotgun (WGS) entry which is preliminary data.</text>
</comment>
<dbReference type="Pfam" id="PF00847">
    <property type="entry name" value="AP2"/>
    <property type="match status" value="1"/>
</dbReference>
<feature type="region of interest" description="Disordered" evidence="8">
    <location>
        <begin position="52"/>
        <end position="81"/>
    </location>
</feature>
<evidence type="ECO:0000256" key="6">
    <source>
        <dbReference type="ARBA" id="ARBA00023163"/>
    </source>
</evidence>
<keyword evidence="4" id="KW-0238">DNA-binding</keyword>
<dbReference type="InterPro" id="IPR001471">
    <property type="entry name" value="AP2/ERF_dom"/>
</dbReference>
<dbReference type="InterPro" id="IPR016177">
    <property type="entry name" value="DNA-bd_dom_sf"/>
</dbReference>
<dbReference type="GO" id="GO:0006950">
    <property type="term" value="P:response to stress"/>
    <property type="evidence" value="ECO:0007669"/>
    <property type="project" value="UniProtKB-ARBA"/>
</dbReference>
<dbReference type="Proteomes" id="UP001177140">
    <property type="component" value="Unassembled WGS sequence"/>
</dbReference>
<keyword evidence="3" id="KW-0805">Transcription regulation</keyword>
<dbReference type="FunFam" id="3.30.730.10:FF:000001">
    <property type="entry name" value="Ethylene-responsive transcription factor 2"/>
    <property type="match status" value="1"/>
</dbReference>
<accession>A0AA41VC08</accession>
<comment type="subcellular location">
    <subcellularLocation>
        <location evidence="1">Nucleus</location>
    </subcellularLocation>
</comment>
<dbReference type="GO" id="GO:0000976">
    <property type="term" value="F:transcription cis-regulatory region binding"/>
    <property type="evidence" value="ECO:0007669"/>
    <property type="project" value="UniProtKB-ARBA"/>
</dbReference>
<keyword evidence="2" id="KW-0936">Ethylene signaling pathway</keyword>
<dbReference type="AlphaFoldDB" id="A0AA41VC08"/>
<keyword evidence="11" id="KW-1185">Reference proteome</keyword>
<dbReference type="Gene3D" id="3.30.730.10">
    <property type="entry name" value="AP2/ERF domain"/>
    <property type="match status" value="1"/>
</dbReference>
<dbReference type="EMBL" id="JAJJMA010168162">
    <property type="protein sequence ID" value="MCL7036453.1"/>
    <property type="molecule type" value="Genomic_DNA"/>
</dbReference>
<dbReference type="InterPro" id="IPR036955">
    <property type="entry name" value="AP2/ERF_dom_sf"/>
</dbReference>
<gene>
    <name evidence="10" type="ORF">MKW94_012071</name>
</gene>
<evidence type="ECO:0000259" key="9">
    <source>
        <dbReference type="PROSITE" id="PS51032"/>
    </source>
</evidence>
<feature type="domain" description="AP2/ERF" evidence="9">
    <location>
        <begin position="84"/>
        <end position="142"/>
    </location>
</feature>
<dbReference type="SMART" id="SM00380">
    <property type="entry name" value="AP2"/>
    <property type="match status" value="1"/>
</dbReference>
<dbReference type="PANTHER" id="PTHR31190">
    <property type="entry name" value="DNA-BINDING DOMAIN"/>
    <property type="match status" value="1"/>
</dbReference>
<proteinExistence type="predicted"/>
<evidence type="ECO:0000256" key="4">
    <source>
        <dbReference type="ARBA" id="ARBA00023125"/>
    </source>
</evidence>
<dbReference type="GO" id="GO:0003700">
    <property type="term" value="F:DNA-binding transcription factor activity"/>
    <property type="evidence" value="ECO:0007669"/>
    <property type="project" value="InterPro"/>
</dbReference>
<dbReference type="PROSITE" id="PS51032">
    <property type="entry name" value="AP2_ERF"/>
    <property type="match status" value="1"/>
</dbReference>
<protein>
    <recommendedName>
        <fullName evidence="9">AP2/ERF domain-containing protein</fullName>
    </recommendedName>
</protein>
<dbReference type="CDD" id="cd00018">
    <property type="entry name" value="AP2"/>
    <property type="match status" value="1"/>
</dbReference>
<dbReference type="PRINTS" id="PR00367">
    <property type="entry name" value="ETHRSPELEMNT"/>
</dbReference>
<keyword evidence="7" id="KW-0539">Nucleus</keyword>
<reference evidence="10" key="1">
    <citation type="submission" date="2022-03" db="EMBL/GenBank/DDBJ databases">
        <title>A functionally conserved STORR gene fusion in Papaver species that diverged 16.8 million years ago.</title>
        <authorList>
            <person name="Catania T."/>
        </authorList>
    </citation>
    <scope>NUCLEOTIDE SEQUENCE</scope>
    <source>
        <strain evidence="10">S-191538</strain>
    </source>
</reference>
<evidence type="ECO:0000313" key="11">
    <source>
        <dbReference type="Proteomes" id="UP001177140"/>
    </source>
</evidence>
<evidence type="ECO:0000313" key="10">
    <source>
        <dbReference type="EMBL" id="MCL7036453.1"/>
    </source>
</evidence>
<dbReference type="GO" id="GO:0005634">
    <property type="term" value="C:nucleus"/>
    <property type="evidence" value="ECO:0007669"/>
    <property type="project" value="UniProtKB-SubCell"/>
</dbReference>
<dbReference type="SUPFAM" id="SSF54171">
    <property type="entry name" value="DNA-binding domain"/>
    <property type="match status" value="1"/>
</dbReference>
<dbReference type="GO" id="GO:0009873">
    <property type="term" value="P:ethylene-activated signaling pathway"/>
    <property type="evidence" value="ECO:0007669"/>
    <property type="project" value="UniProtKB-KW"/>
</dbReference>
<evidence type="ECO:0000256" key="5">
    <source>
        <dbReference type="ARBA" id="ARBA00023159"/>
    </source>
</evidence>
<organism evidence="10 11">
    <name type="scientific">Papaver nudicaule</name>
    <name type="common">Iceland poppy</name>
    <dbReference type="NCBI Taxonomy" id="74823"/>
    <lineage>
        <taxon>Eukaryota</taxon>
        <taxon>Viridiplantae</taxon>
        <taxon>Streptophyta</taxon>
        <taxon>Embryophyta</taxon>
        <taxon>Tracheophyta</taxon>
        <taxon>Spermatophyta</taxon>
        <taxon>Magnoliopsida</taxon>
        <taxon>Ranunculales</taxon>
        <taxon>Papaveraceae</taxon>
        <taxon>Papaveroideae</taxon>
        <taxon>Papaver</taxon>
    </lineage>
</organism>
<dbReference type="PANTHER" id="PTHR31190:SF499">
    <property type="entry name" value="ETHYLENE-RESPONSIVE TRANSCRIPTION FACTOR ERF105"/>
    <property type="match status" value="1"/>
</dbReference>
<evidence type="ECO:0000256" key="8">
    <source>
        <dbReference type="SAM" id="MobiDB-lite"/>
    </source>
</evidence>
<keyword evidence="6" id="KW-0804">Transcription</keyword>
<keyword evidence="5" id="KW-0010">Activator</keyword>
<dbReference type="InterPro" id="IPR044808">
    <property type="entry name" value="ERF_plant"/>
</dbReference>
<evidence type="ECO:0000256" key="7">
    <source>
        <dbReference type="ARBA" id="ARBA00023242"/>
    </source>
</evidence>